<organism evidence="2 3">
    <name type="scientific">Prevotella fusca JCM 17724</name>
    <dbReference type="NCBI Taxonomy" id="1236517"/>
    <lineage>
        <taxon>Bacteria</taxon>
        <taxon>Pseudomonadati</taxon>
        <taxon>Bacteroidota</taxon>
        <taxon>Bacteroidia</taxon>
        <taxon>Bacteroidales</taxon>
        <taxon>Prevotellaceae</taxon>
        <taxon>Prevotella</taxon>
    </lineage>
</organism>
<reference evidence="2 3" key="1">
    <citation type="submission" date="2021-03" db="EMBL/GenBank/DDBJ databases">
        <title>Human Oral Microbial Genomes.</title>
        <authorList>
            <person name="Johnston C.D."/>
            <person name="Chen T."/>
            <person name="Dewhirst F.E."/>
        </authorList>
    </citation>
    <scope>NUCLEOTIDE SEQUENCE [LARGE SCALE GENOMIC DNA]</scope>
    <source>
        <strain evidence="2 3">W1435</strain>
    </source>
</reference>
<evidence type="ECO:0000313" key="3">
    <source>
        <dbReference type="Proteomes" id="UP000682005"/>
    </source>
</evidence>
<feature type="signal peptide" evidence="1">
    <location>
        <begin position="1"/>
        <end position="21"/>
    </location>
</feature>
<accession>A0ABX7XZC0</accession>
<dbReference type="Proteomes" id="UP000682005">
    <property type="component" value="Chromosome 1"/>
</dbReference>
<evidence type="ECO:0000256" key="1">
    <source>
        <dbReference type="SAM" id="SignalP"/>
    </source>
</evidence>
<name>A0ABX7XZC0_9BACT</name>
<feature type="chain" id="PRO_5046327139" evidence="1">
    <location>
        <begin position="22"/>
        <end position="434"/>
    </location>
</feature>
<sequence>MLKKVLIFILLSVTSYQVTCAKDANCLKYDYSHLLMNNNILGCIGNGQRLYIHFDTVYKDKEKAELYHVAGKTRVKDNICSFTGNVNISRFKQVDTEYYPVKHYKMIAKYEFKEDTKQYGAGMFSGRLESDFFIYKDSVYMDEINNEGDGYCNNQYKGVWKSYKTNVIKKANFGIDRIPDDGGLDVGCSEFMVDRSKQHLGWETYMMLISPDSKRYHQALAEEQREWWKKDKEKFVTWEIKTEKRKAFANIYINNKYIQSVNLISSFEYTVEQDDYNFDGHRDICFSPRDNSWGIYFLWSPAEVKYIKTKADNITGLRYTVPELKVIITLNYDNKNNCVIWQMYQYINNHYINKQNTNKRSINQHIDNPFVLYSRLTSNYTTPGYLLEETFSPDGTVLSIKHNPTYDQLNPKWQYYRLYEHLDEIYNKNTDYSE</sequence>
<evidence type="ECO:0000313" key="2">
    <source>
        <dbReference type="EMBL" id="QUB86814.1"/>
    </source>
</evidence>
<proteinExistence type="predicted"/>
<gene>
    <name evidence="2" type="ORF">J5A51_12170</name>
</gene>
<dbReference type="EMBL" id="CP072370">
    <property type="protein sequence ID" value="QUB86814.1"/>
    <property type="molecule type" value="Genomic_DNA"/>
</dbReference>
<keyword evidence="1" id="KW-0732">Signal</keyword>
<keyword evidence="3" id="KW-1185">Reference proteome</keyword>
<dbReference type="RefSeq" id="WP_050696095.1">
    <property type="nucleotide sequence ID" value="NZ_CP012074.1"/>
</dbReference>
<protein>
    <submittedName>
        <fullName evidence="2">Uncharacterized protein</fullName>
    </submittedName>
</protein>